<organism evidence="5 6">
    <name type="scientific">Meganyctiphanes norvegica</name>
    <name type="common">Northern krill</name>
    <name type="synonym">Thysanopoda norvegica</name>
    <dbReference type="NCBI Taxonomy" id="48144"/>
    <lineage>
        <taxon>Eukaryota</taxon>
        <taxon>Metazoa</taxon>
        <taxon>Ecdysozoa</taxon>
        <taxon>Arthropoda</taxon>
        <taxon>Crustacea</taxon>
        <taxon>Multicrustacea</taxon>
        <taxon>Malacostraca</taxon>
        <taxon>Eumalacostraca</taxon>
        <taxon>Eucarida</taxon>
        <taxon>Euphausiacea</taxon>
        <taxon>Euphausiidae</taxon>
        <taxon>Meganyctiphanes</taxon>
    </lineage>
</organism>
<dbReference type="EMBL" id="CAXKWB010003931">
    <property type="protein sequence ID" value="CAL4071097.1"/>
    <property type="molecule type" value="Genomic_DNA"/>
</dbReference>
<feature type="transmembrane region" description="Helical" evidence="3">
    <location>
        <begin position="190"/>
        <end position="209"/>
    </location>
</feature>
<dbReference type="InterPro" id="IPR050327">
    <property type="entry name" value="Proton-linked_MCT"/>
</dbReference>
<feature type="transmembrane region" description="Helical" evidence="3">
    <location>
        <begin position="63"/>
        <end position="83"/>
    </location>
</feature>
<dbReference type="AlphaFoldDB" id="A0AAV2Q7M9"/>
<evidence type="ECO:0000256" key="1">
    <source>
        <dbReference type="ARBA" id="ARBA00004141"/>
    </source>
</evidence>
<proteinExistence type="predicted"/>
<dbReference type="PANTHER" id="PTHR11360">
    <property type="entry name" value="MONOCARBOXYLATE TRANSPORTER"/>
    <property type="match status" value="1"/>
</dbReference>
<feature type="transmembrane region" description="Helical" evidence="3">
    <location>
        <begin position="594"/>
        <end position="617"/>
    </location>
</feature>
<feature type="transmembrane region" description="Helical" evidence="3">
    <location>
        <begin position="629"/>
        <end position="653"/>
    </location>
</feature>
<evidence type="ECO:0000259" key="4">
    <source>
        <dbReference type="PROSITE" id="PS50850"/>
    </source>
</evidence>
<feature type="transmembrane region" description="Helical" evidence="3">
    <location>
        <begin position="568"/>
        <end position="588"/>
    </location>
</feature>
<accession>A0AAV2Q7M9</accession>
<keyword evidence="3" id="KW-1133">Transmembrane helix</keyword>
<dbReference type="InterPro" id="IPR036259">
    <property type="entry name" value="MFS_trans_sf"/>
</dbReference>
<dbReference type="PROSITE" id="PS50850">
    <property type="entry name" value="MFS"/>
    <property type="match status" value="1"/>
</dbReference>
<dbReference type="Gene3D" id="1.20.1250.20">
    <property type="entry name" value="MFS general substrate transporter like domains"/>
    <property type="match status" value="2"/>
</dbReference>
<dbReference type="GO" id="GO:0008028">
    <property type="term" value="F:monocarboxylic acid transmembrane transporter activity"/>
    <property type="evidence" value="ECO:0007669"/>
    <property type="project" value="TreeGrafter"/>
</dbReference>
<feature type="transmembrane region" description="Helical" evidence="3">
    <location>
        <begin position="155"/>
        <end position="178"/>
    </location>
</feature>
<keyword evidence="3" id="KW-0812">Transmembrane</keyword>
<dbReference type="InterPro" id="IPR020846">
    <property type="entry name" value="MFS_dom"/>
</dbReference>
<feature type="transmembrane region" description="Helical" evidence="3">
    <location>
        <begin position="659"/>
        <end position="681"/>
    </location>
</feature>
<feature type="transmembrane region" description="Helical" evidence="3">
    <location>
        <begin position="128"/>
        <end position="149"/>
    </location>
</feature>
<feature type="non-terminal residue" evidence="5">
    <location>
        <position position="692"/>
    </location>
</feature>
<feature type="transmembrane region" description="Helical" evidence="3">
    <location>
        <begin position="103"/>
        <end position="121"/>
    </location>
</feature>
<comment type="subcellular location">
    <subcellularLocation>
        <location evidence="1">Membrane</location>
        <topology evidence="1">Multi-pass membrane protein</topology>
    </subcellularLocation>
</comment>
<feature type="transmembrane region" description="Helical" evidence="3">
    <location>
        <begin position="221"/>
        <end position="240"/>
    </location>
</feature>
<keyword evidence="6" id="KW-1185">Reference proteome</keyword>
<evidence type="ECO:0000256" key="3">
    <source>
        <dbReference type="SAM" id="Phobius"/>
    </source>
</evidence>
<feature type="transmembrane region" description="Helical" evidence="3">
    <location>
        <begin position="501"/>
        <end position="524"/>
    </location>
</feature>
<keyword evidence="3" id="KW-0472">Membrane</keyword>
<feature type="transmembrane region" description="Helical" evidence="3">
    <location>
        <begin position="536"/>
        <end position="556"/>
    </location>
</feature>
<name>A0AAV2Q7M9_MEGNR</name>
<protein>
    <recommendedName>
        <fullName evidence="4">Major facilitator superfamily (MFS) profile domain-containing protein</fullName>
    </recommendedName>
</protein>
<dbReference type="InterPro" id="IPR011701">
    <property type="entry name" value="MFS"/>
</dbReference>
<gene>
    <name evidence="5" type="ORF">MNOR_LOCUS8433</name>
</gene>
<dbReference type="GO" id="GO:0016020">
    <property type="term" value="C:membrane"/>
    <property type="evidence" value="ECO:0007669"/>
    <property type="project" value="UniProtKB-SubCell"/>
</dbReference>
<evidence type="ECO:0000313" key="6">
    <source>
        <dbReference type="Proteomes" id="UP001497623"/>
    </source>
</evidence>
<dbReference type="SUPFAM" id="SSF103473">
    <property type="entry name" value="MFS general substrate transporter"/>
    <property type="match status" value="1"/>
</dbReference>
<feature type="region of interest" description="Disordered" evidence="2">
    <location>
        <begin position="1"/>
        <end position="26"/>
    </location>
</feature>
<dbReference type="PANTHER" id="PTHR11360:SF238">
    <property type="entry name" value="SD10469P"/>
    <property type="match status" value="1"/>
</dbReference>
<dbReference type="Proteomes" id="UP001497623">
    <property type="component" value="Unassembled WGS sequence"/>
</dbReference>
<evidence type="ECO:0000256" key="2">
    <source>
        <dbReference type="SAM" id="MobiDB-lite"/>
    </source>
</evidence>
<comment type="caution">
    <text evidence="5">The sequence shown here is derived from an EMBL/GenBank/DDBJ whole genome shotgun (WGS) entry which is preliminary data.</text>
</comment>
<dbReference type="Pfam" id="PF07690">
    <property type="entry name" value="MFS_1"/>
    <property type="match status" value="2"/>
</dbReference>
<feature type="compositionally biased region" description="Basic and acidic residues" evidence="2">
    <location>
        <begin position="11"/>
        <end position="20"/>
    </location>
</feature>
<sequence>METLGEDEIFDPLKEKEKKNGQYNDPPPARFVIGASDEEMEDRFNTDVDGEVSYVVRPPDGGWGWVVVAASFICNVIVDGIIFSCGTLLPTLQEEFKCTKFEIMWISSFLGGFYLMVGPFVSGLANAYGFRTVCILGSIIASLSFGLSYFANSVYFLYISFGVFGGTGFGLIYVPAVIATGFYFEKKRALATGIAVCGSGIGTFIFAPLNNSLVVSIGWRLTLVVYAGIILICGVCGLAFRPLQPIAVHPTAGDYEVSPPRTPLLQRIKKARDQQMRECASVLSMTSQTSKSPSNYEEYPVGNMNGDTKNGGVNLAKSILERKGAGGKRYSFPSVNLPGPEIPEETETPLIEGDEAKETTNKTEHVLDNNKNETSLKYQLDISEDQQMKRKMSRIKSAPQFAKEPYTLDFNRRPSLAAVKVATSRPFYREDIFYSGSLARLPQYNSSETMDKYHESVTQLPPMEDIIEEEEEGQKRVCLCFPKSFSIILGKMFDLSLLKSVTFLMLASAGFLSLLALFVPFMFLPAYADTIDIDKGSQATLVSTIGFVNTVGRIFCGWVSDHPKVDALFVNNISLMIGGLATIALPFITDESLLLAYAVAFGMSVAAFASLRSILLVELLGLEKLTNAFGLLLLFQGIAATFGSPIAGAFYDITKTYDVSFWVFGAIFAFSGAMCIPLRFIKRWEDNRLEKK</sequence>
<feature type="compositionally biased region" description="Acidic residues" evidence="2">
    <location>
        <begin position="1"/>
        <end position="10"/>
    </location>
</feature>
<reference evidence="5 6" key="1">
    <citation type="submission" date="2024-05" db="EMBL/GenBank/DDBJ databases">
        <authorList>
            <person name="Wallberg A."/>
        </authorList>
    </citation>
    <scope>NUCLEOTIDE SEQUENCE [LARGE SCALE GENOMIC DNA]</scope>
</reference>
<evidence type="ECO:0000313" key="5">
    <source>
        <dbReference type="EMBL" id="CAL4071097.1"/>
    </source>
</evidence>
<feature type="domain" description="Major facilitator superfamily (MFS) profile" evidence="4">
    <location>
        <begin position="502"/>
        <end position="692"/>
    </location>
</feature>